<dbReference type="AlphaFoldDB" id="A0A8H7V231"/>
<dbReference type="GO" id="GO:0003676">
    <property type="term" value="F:nucleic acid binding"/>
    <property type="evidence" value="ECO:0007669"/>
    <property type="project" value="InterPro"/>
</dbReference>
<comment type="caution">
    <text evidence="3">The sequence shown here is derived from an EMBL/GenBank/DDBJ whole genome shotgun (WGS) entry which is preliminary data.</text>
</comment>
<keyword evidence="1" id="KW-0479">Metal-binding</keyword>
<evidence type="ECO:0000313" key="4">
    <source>
        <dbReference type="Proteomes" id="UP000650833"/>
    </source>
</evidence>
<dbReference type="GO" id="GO:0008270">
    <property type="term" value="F:zinc ion binding"/>
    <property type="evidence" value="ECO:0007669"/>
    <property type="project" value="UniProtKB-KW"/>
</dbReference>
<dbReference type="EMBL" id="JAEPRC010000382">
    <property type="protein sequence ID" value="KAG2198624.1"/>
    <property type="molecule type" value="Genomic_DNA"/>
</dbReference>
<dbReference type="PROSITE" id="PS00028">
    <property type="entry name" value="ZINC_FINGER_C2H2_1"/>
    <property type="match status" value="1"/>
</dbReference>
<reference evidence="3" key="1">
    <citation type="submission" date="2020-12" db="EMBL/GenBank/DDBJ databases">
        <title>Metabolic potential, ecology and presence of endohyphal bacteria is reflected in genomic diversity of Mucoromycotina.</title>
        <authorList>
            <person name="Muszewska A."/>
            <person name="Okrasinska A."/>
            <person name="Steczkiewicz K."/>
            <person name="Drgas O."/>
            <person name="Orlowska M."/>
            <person name="Perlinska-Lenart U."/>
            <person name="Aleksandrzak-Piekarczyk T."/>
            <person name="Szatraj K."/>
            <person name="Zielenkiewicz U."/>
            <person name="Pilsyk S."/>
            <person name="Malc E."/>
            <person name="Mieczkowski P."/>
            <person name="Kruszewska J.S."/>
            <person name="Biernat P."/>
            <person name="Pawlowska J."/>
        </authorList>
    </citation>
    <scope>NUCLEOTIDE SEQUENCE</scope>
    <source>
        <strain evidence="3">CBS 226.32</strain>
    </source>
</reference>
<keyword evidence="1" id="KW-0863">Zinc-finger</keyword>
<organism evidence="3 4">
    <name type="scientific">Mucor plumbeus</name>
    <dbReference type="NCBI Taxonomy" id="97098"/>
    <lineage>
        <taxon>Eukaryota</taxon>
        <taxon>Fungi</taxon>
        <taxon>Fungi incertae sedis</taxon>
        <taxon>Mucoromycota</taxon>
        <taxon>Mucoromycotina</taxon>
        <taxon>Mucoromycetes</taxon>
        <taxon>Mucorales</taxon>
        <taxon>Mucorineae</taxon>
        <taxon>Mucoraceae</taxon>
        <taxon>Mucor</taxon>
    </lineage>
</organism>
<dbReference type="InterPro" id="IPR003604">
    <property type="entry name" value="Matrin/U1-like-C_Znf_C2H2"/>
</dbReference>
<accession>A0A8H7V231</accession>
<dbReference type="Proteomes" id="UP000650833">
    <property type="component" value="Unassembled WGS sequence"/>
</dbReference>
<name>A0A8H7V231_9FUNG</name>
<dbReference type="Pfam" id="PF12874">
    <property type="entry name" value="zf-met"/>
    <property type="match status" value="2"/>
</dbReference>
<gene>
    <name evidence="3" type="ORF">INT46_006401</name>
</gene>
<evidence type="ECO:0000256" key="1">
    <source>
        <dbReference type="PROSITE-ProRule" id="PRU00042"/>
    </source>
</evidence>
<dbReference type="SMART" id="SM00451">
    <property type="entry name" value="ZnF_U1"/>
    <property type="match status" value="2"/>
</dbReference>
<evidence type="ECO:0000259" key="2">
    <source>
        <dbReference type="PROSITE" id="PS50157"/>
    </source>
</evidence>
<sequence>MKYCSRLSQKKRHRVRVVIPLAYKDKKLALTTKNEINEKKQHLRPQIESGRIFHCSVCNTTFTSKSDYEKHIELFHKKKWKSLLKREVRHSNLSITKDAISGNEKNKRKKSMNPAKILDHNGLANAENRLIKTRYEHNALTCVNNNRNSEIFSSTSKVYRFRNKHNNGTIVTNCHTVTTITRALDNQFDKKNNKKSYYNKCKSAFKSNELHHCILPLQHHKKRKINTILDIVEIETDNQKIERALIESSQESQIHTDLIISKTLPCLHPIVNDPNYYCRVCHVSHSTREAYQNHLQTKHHVSFPSSSTVTTNLIPKREIQSGPAVTRPNKLCKMVPIQINFDPKLPFSSSNDEQIRNANILPDLDDPNHYCKPCHITKPNRTSYLVHLSMMHKITRKKKCSKAPNVK</sequence>
<keyword evidence="1" id="KW-0862">Zinc</keyword>
<keyword evidence="4" id="KW-1185">Reference proteome</keyword>
<proteinExistence type="predicted"/>
<dbReference type="OrthoDB" id="2286506at2759"/>
<dbReference type="SMART" id="SM00355">
    <property type="entry name" value="ZnF_C2H2"/>
    <property type="match status" value="3"/>
</dbReference>
<dbReference type="InterPro" id="IPR013087">
    <property type="entry name" value="Znf_C2H2_type"/>
</dbReference>
<feature type="domain" description="C2H2-type" evidence="2">
    <location>
        <begin position="53"/>
        <end position="81"/>
    </location>
</feature>
<protein>
    <recommendedName>
        <fullName evidence="2">C2H2-type domain-containing protein</fullName>
    </recommendedName>
</protein>
<dbReference type="PROSITE" id="PS50157">
    <property type="entry name" value="ZINC_FINGER_C2H2_2"/>
    <property type="match status" value="1"/>
</dbReference>
<evidence type="ECO:0000313" key="3">
    <source>
        <dbReference type="EMBL" id="KAG2198624.1"/>
    </source>
</evidence>